<keyword evidence="2" id="KW-1185">Reference proteome</keyword>
<evidence type="ECO:0000313" key="1">
    <source>
        <dbReference type="EMBL" id="KAI5410175.1"/>
    </source>
</evidence>
<protein>
    <submittedName>
        <fullName evidence="1">Uncharacterized protein</fullName>
    </submittedName>
</protein>
<reference evidence="1 2" key="1">
    <citation type="journal article" date="2022" name="Nat. Genet.">
        <title>Improved pea reference genome and pan-genome highlight genomic features and evolutionary characteristics.</title>
        <authorList>
            <person name="Yang T."/>
            <person name="Liu R."/>
            <person name="Luo Y."/>
            <person name="Hu S."/>
            <person name="Wang D."/>
            <person name="Wang C."/>
            <person name="Pandey M.K."/>
            <person name="Ge S."/>
            <person name="Xu Q."/>
            <person name="Li N."/>
            <person name="Li G."/>
            <person name="Huang Y."/>
            <person name="Saxena R.K."/>
            <person name="Ji Y."/>
            <person name="Li M."/>
            <person name="Yan X."/>
            <person name="He Y."/>
            <person name="Liu Y."/>
            <person name="Wang X."/>
            <person name="Xiang C."/>
            <person name="Varshney R.K."/>
            <person name="Ding H."/>
            <person name="Gao S."/>
            <person name="Zong X."/>
        </authorList>
    </citation>
    <scope>NUCLEOTIDE SEQUENCE [LARGE SCALE GENOMIC DNA]</scope>
    <source>
        <strain evidence="1 2">cv. Zhongwan 6</strain>
    </source>
</reference>
<evidence type="ECO:0000313" key="2">
    <source>
        <dbReference type="Proteomes" id="UP001058974"/>
    </source>
</evidence>
<name>A0A9D4WZ23_PEA</name>
<gene>
    <name evidence="1" type="ORF">KIW84_055599</name>
</gene>
<sequence length="230" mass="27006">MVYYNANWRIKFLEVQVKVKVIVRVNFSDHHHILATLKDNGRRNTTRAFKFECSWVIKETYEDMIKQTWNDNINLVNNLLRVRRKASDWNLQTIRSIQIKNKILLRRINGIHKVIQEGRGHNGLSKLEKNLQNELTKTLLQEELAWFQRTKLNWLVDGDRNTRLDSNTKQGLQEDLKDVEIDIALKEMALWKSSGPDGFPDRATEVQIKCNMKVKAHNFAPPDSEEVNSK</sequence>
<dbReference type="Proteomes" id="UP001058974">
    <property type="component" value="Chromosome 5"/>
</dbReference>
<dbReference type="AlphaFoldDB" id="A0A9D4WZ23"/>
<comment type="caution">
    <text evidence="1">The sequence shown here is derived from an EMBL/GenBank/DDBJ whole genome shotgun (WGS) entry which is preliminary data.</text>
</comment>
<dbReference type="EMBL" id="JAMSHJ010000005">
    <property type="protein sequence ID" value="KAI5410175.1"/>
    <property type="molecule type" value="Genomic_DNA"/>
</dbReference>
<accession>A0A9D4WZ23</accession>
<dbReference type="Gramene" id="Psat05G0559900-T1">
    <property type="protein sequence ID" value="KAI5410175.1"/>
    <property type="gene ID" value="KIW84_055599"/>
</dbReference>
<organism evidence="1 2">
    <name type="scientific">Pisum sativum</name>
    <name type="common">Garden pea</name>
    <name type="synonym">Lathyrus oleraceus</name>
    <dbReference type="NCBI Taxonomy" id="3888"/>
    <lineage>
        <taxon>Eukaryota</taxon>
        <taxon>Viridiplantae</taxon>
        <taxon>Streptophyta</taxon>
        <taxon>Embryophyta</taxon>
        <taxon>Tracheophyta</taxon>
        <taxon>Spermatophyta</taxon>
        <taxon>Magnoliopsida</taxon>
        <taxon>eudicotyledons</taxon>
        <taxon>Gunneridae</taxon>
        <taxon>Pentapetalae</taxon>
        <taxon>rosids</taxon>
        <taxon>fabids</taxon>
        <taxon>Fabales</taxon>
        <taxon>Fabaceae</taxon>
        <taxon>Papilionoideae</taxon>
        <taxon>50 kb inversion clade</taxon>
        <taxon>NPAAA clade</taxon>
        <taxon>Hologalegina</taxon>
        <taxon>IRL clade</taxon>
        <taxon>Fabeae</taxon>
        <taxon>Lathyrus</taxon>
    </lineage>
</organism>
<proteinExistence type="predicted"/>